<accession>A0A2G9TXC0</accession>
<dbReference type="InterPro" id="IPR003582">
    <property type="entry name" value="ShKT_dom"/>
</dbReference>
<evidence type="ECO:0000259" key="2">
    <source>
        <dbReference type="PROSITE" id="PS51670"/>
    </source>
</evidence>
<name>A0A2G9TXC0_TELCI</name>
<protein>
    <submittedName>
        <fullName evidence="3">ShTK domain protein</fullName>
    </submittedName>
</protein>
<dbReference type="EMBL" id="KZ351930">
    <property type="protein sequence ID" value="PIO62577.1"/>
    <property type="molecule type" value="Genomic_DNA"/>
</dbReference>
<evidence type="ECO:0000256" key="1">
    <source>
        <dbReference type="PROSITE-ProRule" id="PRU01005"/>
    </source>
</evidence>
<reference evidence="3 4" key="1">
    <citation type="submission" date="2015-09" db="EMBL/GenBank/DDBJ databases">
        <title>Draft genome of the parasitic nematode Teladorsagia circumcincta isolate WARC Sus (inbred).</title>
        <authorList>
            <person name="Mitreva M."/>
        </authorList>
    </citation>
    <scope>NUCLEOTIDE SEQUENCE [LARGE SCALE GENOMIC DNA]</scope>
    <source>
        <strain evidence="3 4">S</strain>
    </source>
</reference>
<organism evidence="3 4">
    <name type="scientific">Teladorsagia circumcincta</name>
    <name type="common">Brown stomach worm</name>
    <name type="synonym">Ostertagia circumcincta</name>
    <dbReference type="NCBI Taxonomy" id="45464"/>
    <lineage>
        <taxon>Eukaryota</taxon>
        <taxon>Metazoa</taxon>
        <taxon>Ecdysozoa</taxon>
        <taxon>Nematoda</taxon>
        <taxon>Chromadorea</taxon>
        <taxon>Rhabditida</taxon>
        <taxon>Rhabditina</taxon>
        <taxon>Rhabditomorpha</taxon>
        <taxon>Strongyloidea</taxon>
        <taxon>Trichostrongylidae</taxon>
        <taxon>Teladorsagia</taxon>
    </lineage>
</organism>
<dbReference type="SMART" id="SM00254">
    <property type="entry name" value="ShKT"/>
    <property type="match status" value="2"/>
</dbReference>
<dbReference type="OrthoDB" id="5863778at2759"/>
<keyword evidence="4" id="KW-1185">Reference proteome</keyword>
<sequence>MEMSGCANGKNLCTDGYMGEYCESLKDWCTSTNPEHASFVRSNCQKTCGFCCEDGYHADVCPSVKDWCTSTNPEHASFVRSNCKKTCGFCKV</sequence>
<dbReference type="Gene3D" id="1.10.10.1870">
    <property type="entry name" value="ShTK domain-like"/>
    <property type="match status" value="2"/>
</dbReference>
<feature type="domain" description="ShKT" evidence="2">
    <location>
        <begin position="52"/>
        <end position="90"/>
    </location>
</feature>
<comment type="caution">
    <text evidence="1">Lacks conserved residue(s) required for the propagation of feature annotation.</text>
</comment>
<dbReference type="PROSITE" id="PS51670">
    <property type="entry name" value="SHKT"/>
    <property type="match status" value="2"/>
</dbReference>
<feature type="domain" description="ShKT" evidence="2">
    <location>
        <begin position="13"/>
        <end position="51"/>
    </location>
</feature>
<gene>
    <name evidence="3" type="ORF">TELCIR_15860</name>
</gene>
<evidence type="ECO:0000313" key="3">
    <source>
        <dbReference type="EMBL" id="PIO62577.1"/>
    </source>
</evidence>
<dbReference type="Pfam" id="PF01549">
    <property type="entry name" value="ShK"/>
    <property type="match status" value="2"/>
</dbReference>
<dbReference type="AlphaFoldDB" id="A0A2G9TXC0"/>
<evidence type="ECO:0000313" key="4">
    <source>
        <dbReference type="Proteomes" id="UP000230423"/>
    </source>
</evidence>
<dbReference type="Proteomes" id="UP000230423">
    <property type="component" value="Unassembled WGS sequence"/>
</dbReference>
<proteinExistence type="predicted"/>